<dbReference type="KEGG" id="scm:SCHCO_02493254"/>
<gene>
    <name evidence="4" type="ORF">SCHCODRAFT_233078</name>
</gene>
<feature type="compositionally biased region" description="Basic and acidic residues" evidence="2">
    <location>
        <begin position="31"/>
        <end position="45"/>
    </location>
</feature>
<keyword evidence="1" id="KW-0479">Metal-binding</keyword>
<evidence type="ECO:0000256" key="2">
    <source>
        <dbReference type="SAM" id="MobiDB-lite"/>
    </source>
</evidence>
<feature type="region of interest" description="Disordered" evidence="2">
    <location>
        <begin position="30"/>
        <end position="65"/>
    </location>
</feature>
<keyword evidence="5" id="KW-1185">Reference proteome</keyword>
<feature type="region of interest" description="Disordered" evidence="2">
    <location>
        <begin position="314"/>
        <end position="338"/>
    </location>
</feature>
<dbReference type="HOGENOM" id="CLU_660643_0_0_1"/>
<dbReference type="PROSITE" id="PS50158">
    <property type="entry name" value="ZF_CCHC"/>
    <property type="match status" value="1"/>
</dbReference>
<dbReference type="GO" id="GO:0008270">
    <property type="term" value="F:zinc ion binding"/>
    <property type="evidence" value="ECO:0007669"/>
    <property type="project" value="UniProtKB-KW"/>
</dbReference>
<dbReference type="Proteomes" id="UP000007431">
    <property type="component" value="Unassembled WGS sequence"/>
</dbReference>
<keyword evidence="1" id="KW-0863">Zinc-finger</keyword>
<dbReference type="VEuPathDB" id="FungiDB:SCHCODRAFT_02493254"/>
<sequence length="431" mass="47391">MGPPADSLSGRFGVIGSGVNDVTNDIAEIQKGLDEIDSPRLERNKERARRRAAGEESVSDDEQETEDVIRYRRLIDVVKRARAAQEGELASGTGDPAQTTASTTGSGAQSASRVPQTSSTTTFPTPIPPVLPAHLKSNPFNDAAVLANTFNTIDDSITSHLQALAFNSISSPLTLFQTDFISRLRKGQGLKFQPLGHGDNAKPRLLDWETMKADDERHTARDQWQTAYNTFLRFIASLADPGQGDAISEGWARHYNRMISDPDFMPQFPAFRDFNIDMRAQFFQRRFVVNPDDPKWESMLNSAKIRHARDPIAAPLPFTPPSASSPPRLSRSLPPPRPHPYVQSFREEPLCLRCGLPGHRASACVATTPSKPGRQFFVDCSFGRIVTKDDRHVCVRYNLGKCTSTPSVGAHGAHICSLCGANHAATQCTRN</sequence>
<evidence type="ECO:0000313" key="4">
    <source>
        <dbReference type="EMBL" id="EFI99263.1"/>
    </source>
</evidence>
<feature type="compositionally biased region" description="Low complexity" evidence="2">
    <location>
        <begin position="97"/>
        <end position="124"/>
    </location>
</feature>
<dbReference type="GO" id="GO:0003676">
    <property type="term" value="F:nucleic acid binding"/>
    <property type="evidence" value="ECO:0007669"/>
    <property type="project" value="InterPro"/>
</dbReference>
<dbReference type="AlphaFoldDB" id="D8PYH8"/>
<dbReference type="GeneID" id="9586150"/>
<dbReference type="EMBL" id="GL377304">
    <property type="protein sequence ID" value="EFI99263.1"/>
    <property type="molecule type" value="Genomic_DNA"/>
</dbReference>
<keyword evidence="1" id="KW-0862">Zinc</keyword>
<evidence type="ECO:0000313" key="5">
    <source>
        <dbReference type="Proteomes" id="UP000007431"/>
    </source>
</evidence>
<dbReference type="RefSeq" id="XP_003034166.1">
    <property type="nucleotide sequence ID" value="XM_003034120.1"/>
</dbReference>
<evidence type="ECO:0000256" key="1">
    <source>
        <dbReference type="PROSITE-ProRule" id="PRU00047"/>
    </source>
</evidence>
<dbReference type="OrthoDB" id="3018720at2759"/>
<dbReference type="InterPro" id="IPR001878">
    <property type="entry name" value="Znf_CCHC"/>
</dbReference>
<protein>
    <recommendedName>
        <fullName evidence="3">CCHC-type domain-containing protein</fullName>
    </recommendedName>
</protein>
<accession>D8PYH8</accession>
<feature type="region of interest" description="Disordered" evidence="2">
    <location>
        <begin position="85"/>
        <end position="130"/>
    </location>
</feature>
<dbReference type="InParanoid" id="D8PYH8"/>
<proteinExistence type="predicted"/>
<name>D8PYH8_SCHCM</name>
<organism evidence="5">
    <name type="scientific">Schizophyllum commune (strain H4-8 / FGSC 9210)</name>
    <name type="common">Split gill fungus</name>
    <dbReference type="NCBI Taxonomy" id="578458"/>
    <lineage>
        <taxon>Eukaryota</taxon>
        <taxon>Fungi</taxon>
        <taxon>Dikarya</taxon>
        <taxon>Basidiomycota</taxon>
        <taxon>Agaricomycotina</taxon>
        <taxon>Agaricomycetes</taxon>
        <taxon>Agaricomycetidae</taxon>
        <taxon>Agaricales</taxon>
        <taxon>Schizophyllaceae</taxon>
        <taxon>Schizophyllum</taxon>
    </lineage>
</organism>
<reference evidence="4 5" key="1">
    <citation type="journal article" date="2010" name="Nat. Biotechnol.">
        <title>Genome sequence of the model mushroom Schizophyllum commune.</title>
        <authorList>
            <person name="Ohm R.A."/>
            <person name="de Jong J.F."/>
            <person name="Lugones L.G."/>
            <person name="Aerts A."/>
            <person name="Kothe E."/>
            <person name="Stajich J.E."/>
            <person name="de Vries R.P."/>
            <person name="Record E."/>
            <person name="Levasseur A."/>
            <person name="Baker S.E."/>
            <person name="Bartholomew K.A."/>
            <person name="Coutinho P.M."/>
            <person name="Erdmann S."/>
            <person name="Fowler T.J."/>
            <person name="Gathman A.C."/>
            <person name="Lombard V."/>
            <person name="Henrissat B."/>
            <person name="Knabe N."/>
            <person name="Kuees U."/>
            <person name="Lilly W.W."/>
            <person name="Lindquist E."/>
            <person name="Lucas S."/>
            <person name="Magnuson J.K."/>
            <person name="Piumi F."/>
            <person name="Raudaskoski M."/>
            <person name="Salamov A."/>
            <person name="Schmutz J."/>
            <person name="Schwarze F.W.M.R."/>
            <person name="vanKuyk P.A."/>
            <person name="Horton J.S."/>
            <person name="Grigoriev I.V."/>
            <person name="Woesten H.A.B."/>
        </authorList>
    </citation>
    <scope>NUCLEOTIDE SEQUENCE [LARGE SCALE GENOMIC DNA]</scope>
    <source>
        <strain evidence="5">H4-8 / FGSC 9210</strain>
    </source>
</reference>
<feature type="domain" description="CCHC-type" evidence="3">
    <location>
        <begin position="351"/>
        <end position="364"/>
    </location>
</feature>
<dbReference type="OMA" id="IASECTH"/>
<evidence type="ECO:0000259" key="3">
    <source>
        <dbReference type="PROSITE" id="PS50158"/>
    </source>
</evidence>
<dbReference type="STRING" id="578458.D8PYH8"/>